<protein>
    <submittedName>
        <fullName evidence="2">LytTR family transcriptional regulator</fullName>
    </submittedName>
</protein>
<gene>
    <name evidence="2" type="ORF">H9824_09280</name>
</gene>
<dbReference type="GO" id="GO:0003677">
    <property type="term" value="F:DNA binding"/>
    <property type="evidence" value="ECO:0007669"/>
    <property type="project" value="InterPro"/>
</dbReference>
<dbReference type="SMART" id="SM00850">
    <property type="entry name" value="LytTR"/>
    <property type="match status" value="1"/>
</dbReference>
<dbReference type="InterPro" id="IPR007492">
    <property type="entry name" value="LytTR_DNA-bd_dom"/>
</dbReference>
<evidence type="ECO:0000313" key="2">
    <source>
        <dbReference type="EMBL" id="HIY88880.1"/>
    </source>
</evidence>
<reference evidence="2" key="2">
    <citation type="submission" date="2021-04" db="EMBL/GenBank/DDBJ databases">
        <authorList>
            <person name="Gilroy R."/>
        </authorList>
    </citation>
    <scope>NUCLEOTIDE SEQUENCE</scope>
    <source>
        <strain evidence="2">Gambia2-208</strain>
    </source>
</reference>
<dbReference type="Proteomes" id="UP000886851">
    <property type="component" value="Unassembled WGS sequence"/>
</dbReference>
<dbReference type="Pfam" id="PF04397">
    <property type="entry name" value="LytTR"/>
    <property type="match status" value="1"/>
</dbReference>
<evidence type="ECO:0000259" key="1">
    <source>
        <dbReference type="SMART" id="SM00850"/>
    </source>
</evidence>
<dbReference type="AlphaFoldDB" id="A0A9D1ZIM1"/>
<reference evidence="2" key="1">
    <citation type="journal article" date="2021" name="PeerJ">
        <title>Extensive microbial diversity within the chicken gut microbiome revealed by metagenomics and culture.</title>
        <authorList>
            <person name="Gilroy R."/>
            <person name="Ravi A."/>
            <person name="Getino M."/>
            <person name="Pursley I."/>
            <person name="Horton D.L."/>
            <person name="Alikhan N.F."/>
            <person name="Baker D."/>
            <person name="Gharbi K."/>
            <person name="Hall N."/>
            <person name="Watson M."/>
            <person name="Adriaenssens E.M."/>
            <person name="Foster-Nyarko E."/>
            <person name="Jarju S."/>
            <person name="Secka A."/>
            <person name="Antonio M."/>
            <person name="Oren A."/>
            <person name="Chaudhuri R.R."/>
            <person name="La Ragione R."/>
            <person name="Hildebrand F."/>
            <person name="Pallen M.J."/>
        </authorList>
    </citation>
    <scope>NUCLEOTIDE SEQUENCE</scope>
    <source>
        <strain evidence="2">Gambia2-208</strain>
    </source>
</reference>
<organism evidence="2 3">
    <name type="scientific">Candidatus Bacteroides pullicola</name>
    <dbReference type="NCBI Taxonomy" id="2838475"/>
    <lineage>
        <taxon>Bacteria</taxon>
        <taxon>Pseudomonadati</taxon>
        <taxon>Bacteroidota</taxon>
        <taxon>Bacteroidia</taxon>
        <taxon>Bacteroidales</taxon>
        <taxon>Bacteroidaceae</taxon>
        <taxon>Bacteroides</taxon>
    </lineage>
</organism>
<evidence type="ECO:0000313" key="3">
    <source>
        <dbReference type="Proteomes" id="UP000886851"/>
    </source>
</evidence>
<sequence length="151" mass="17276">MKTSDIEELLLKSGNRAYQAGPLNEETEENTQYGRLPKAYVTDGIFVKPAKEDMKVKVNYTDIVWIEAENNNCHIHLSAGAFLTVRHNIMTLMEMLPKRWFVKVNRSEIVNISRVYKICGNMLSVDGSSRSFSVSKSNRGYVFSCFKELSR</sequence>
<accession>A0A9D1ZIM1</accession>
<feature type="domain" description="HTH LytTR-type" evidence="1">
    <location>
        <begin position="53"/>
        <end position="147"/>
    </location>
</feature>
<dbReference type="Gene3D" id="2.40.50.1020">
    <property type="entry name" value="LytTr DNA-binding domain"/>
    <property type="match status" value="1"/>
</dbReference>
<comment type="caution">
    <text evidence="2">The sequence shown here is derived from an EMBL/GenBank/DDBJ whole genome shotgun (WGS) entry which is preliminary data.</text>
</comment>
<dbReference type="EMBL" id="DXCV01000061">
    <property type="protein sequence ID" value="HIY88880.1"/>
    <property type="molecule type" value="Genomic_DNA"/>
</dbReference>
<proteinExistence type="predicted"/>
<name>A0A9D1ZIM1_9BACE</name>